<evidence type="ECO:0000313" key="8">
    <source>
        <dbReference type="Proteomes" id="UP001595583"/>
    </source>
</evidence>
<evidence type="ECO:0000256" key="3">
    <source>
        <dbReference type="ARBA" id="ARBA00023004"/>
    </source>
</evidence>
<name>A0ABV7KIX3_9HYPH</name>
<feature type="chain" id="PRO_5047145461" evidence="5">
    <location>
        <begin position="26"/>
        <end position="112"/>
    </location>
</feature>
<evidence type="ECO:0000313" key="7">
    <source>
        <dbReference type="EMBL" id="MFC3209249.1"/>
    </source>
</evidence>
<keyword evidence="5" id="KW-0732">Signal</keyword>
<feature type="domain" description="Cytochrome c" evidence="6">
    <location>
        <begin position="38"/>
        <end position="109"/>
    </location>
</feature>
<evidence type="ECO:0000256" key="4">
    <source>
        <dbReference type="PROSITE-ProRule" id="PRU00433"/>
    </source>
</evidence>
<sequence length="112" mass="11808">MTGAGLAAAALAAAVASLSFDTAVADDAIVNPVLGQPDAIAEGRVIYRSRCYICHLGKGGRGPNLFASKLSDEQFLETAINGRRTMPALGTLMTPDEVWAVHAYVKSTDHYE</sequence>
<dbReference type="InterPro" id="IPR009056">
    <property type="entry name" value="Cyt_c-like_dom"/>
</dbReference>
<keyword evidence="3 4" id="KW-0408">Iron</keyword>
<accession>A0ABV7KIX3</accession>
<dbReference type="EMBL" id="JBHRTK010000034">
    <property type="protein sequence ID" value="MFC3209249.1"/>
    <property type="molecule type" value="Genomic_DNA"/>
</dbReference>
<dbReference type="Proteomes" id="UP001595583">
    <property type="component" value="Unassembled WGS sequence"/>
</dbReference>
<protein>
    <submittedName>
        <fullName evidence="7">C-type cytochrome</fullName>
    </submittedName>
</protein>
<dbReference type="Gene3D" id="1.10.760.10">
    <property type="entry name" value="Cytochrome c-like domain"/>
    <property type="match status" value="1"/>
</dbReference>
<reference evidence="8" key="1">
    <citation type="journal article" date="2019" name="Int. J. Syst. Evol. Microbiol.">
        <title>The Global Catalogue of Microorganisms (GCM) 10K type strain sequencing project: providing services to taxonomists for standard genome sequencing and annotation.</title>
        <authorList>
            <consortium name="The Broad Institute Genomics Platform"/>
            <consortium name="The Broad Institute Genome Sequencing Center for Infectious Disease"/>
            <person name="Wu L."/>
            <person name="Ma J."/>
        </authorList>
    </citation>
    <scope>NUCLEOTIDE SEQUENCE [LARGE SCALE GENOMIC DNA]</scope>
    <source>
        <strain evidence="8">KCTC 52165</strain>
    </source>
</reference>
<dbReference type="Pfam" id="PF13442">
    <property type="entry name" value="Cytochrome_CBB3"/>
    <property type="match status" value="1"/>
</dbReference>
<comment type="caution">
    <text evidence="7">The sequence shown here is derived from an EMBL/GenBank/DDBJ whole genome shotgun (WGS) entry which is preliminary data.</text>
</comment>
<keyword evidence="1 4" id="KW-0349">Heme</keyword>
<organism evidence="7 8">
    <name type="scientific">Aquamicrobium soli</name>
    <dbReference type="NCBI Taxonomy" id="1811518"/>
    <lineage>
        <taxon>Bacteria</taxon>
        <taxon>Pseudomonadati</taxon>
        <taxon>Pseudomonadota</taxon>
        <taxon>Alphaproteobacteria</taxon>
        <taxon>Hyphomicrobiales</taxon>
        <taxon>Phyllobacteriaceae</taxon>
        <taxon>Aquamicrobium</taxon>
    </lineage>
</organism>
<dbReference type="SUPFAM" id="SSF46626">
    <property type="entry name" value="Cytochrome c"/>
    <property type="match status" value="1"/>
</dbReference>
<keyword evidence="2 4" id="KW-0479">Metal-binding</keyword>
<evidence type="ECO:0000259" key="6">
    <source>
        <dbReference type="PROSITE" id="PS51007"/>
    </source>
</evidence>
<gene>
    <name evidence="7" type="ORF">ACFOHJ_23795</name>
</gene>
<evidence type="ECO:0000256" key="2">
    <source>
        <dbReference type="ARBA" id="ARBA00022723"/>
    </source>
</evidence>
<dbReference type="InterPro" id="IPR036909">
    <property type="entry name" value="Cyt_c-like_dom_sf"/>
</dbReference>
<keyword evidence="8" id="KW-1185">Reference proteome</keyword>
<dbReference type="PROSITE" id="PS51007">
    <property type="entry name" value="CYTC"/>
    <property type="match status" value="1"/>
</dbReference>
<dbReference type="RefSeq" id="WP_378225472.1">
    <property type="nucleotide sequence ID" value="NZ_JBHRTK010000034.1"/>
</dbReference>
<evidence type="ECO:0000256" key="1">
    <source>
        <dbReference type="ARBA" id="ARBA00022617"/>
    </source>
</evidence>
<proteinExistence type="predicted"/>
<evidence type="ECO:0000256" key="5">
    <source>
        <dbReference type="SAM" id="SignalP"/>
    </source>
</evidence>
<feature type="signal peptide" evidence="5">
    <location>
        <begin position="1"/>
        <end position="25"/>
    </location>
</feature>